<dbReference type="InterPro" id="IPR016024">
    <property type="entry name" value="ARM-type_fold"/>
</dbReference>
<dbReference type="InterPro" id="IPR022075">
    <property type="entry name" value="Symplekin_C"/>
</dbReference>
<dbReference type="Pfam" id="PF12295">
    <property type="entry name" value="Symplekin_C"/>
    <property type="match status" value="1"/>
</dbReference>
<feature type="compositionally biased region" description="Polar residues" evidence="1">
    <location>
        <begin position="714"/>
        <end position="723"/>
    </location>
</feature>
<feature type="region of interest" description="Disordered" evidence="1">
    <location>
        <begin position="981"/>
        <end position="1000"/>
    </location>
</feature>
<gene>
    <name evidence="4" type="ORF">Cgig2_008280</name>
</gene>
<evidence type="ECO:0000256" key="1">
    <source>
        <dbReference type="SAM" id="MobiDB-lite"/>
    </source>
</evidence>
<feature type="compositionally biased region" description="Basic and acidic residues" evidence="1">
    <location>
        <begin position="356"/>
        <end position="372"/>
    </location>
</feature>
<feature type="domain" description="Symplekin/Pta1 N-terminal" evidence="2">
    <location>
        <begin position="96"/>
        <end position="337"/>
    </location>
</feature>
<feature type="domain" description="Symplekin C-terminal" evidence="3">
    <location>
        <begin position="1086"/>
        <end position="1213"/>
    </location>
</feature>
<comment type="caution">
    <text evidence="4">The sequence shown here is derived from an EMBL/GenBank/DDBJ whole genome shotgun (WGS) entry which is preliminary data.</text>
</comment>
<feature type="compositionally biased region" description="Polar residues" evidence="1">
    <location>
        <begin position="547"/>
        <end position="560"/>
    </location>
</feature>
<dbReference type="OrthoDB" id="331600at2759"/>
<evidence type="ECO:0000313" key="5">
    <source>
        <dbReference type="Proteomes" id="UP001153076"/>
    </source>
</evidence>
<protein>
    <recommendedName>
        <fullName evidence="6">Symplekin</fullName>
    </recommendedName>
</protein>
<feature type="region of interest" description="Disordered" evidence="1">
    <location>
        <begin position="708"/>
        <end position="727"/>
    </location>
</feature>
<dbReference type="Proteomes" id="UP001153076">
    <property type="component" value="Unassembled WGS sequence"/>
</dbReference>
<evidence type="ECO:0008006" key="6">
    <source>
        <dbReference type="Google" id="ProtNLM"/>
    </source>
</evidence>
<sequence length="1267" mass="138706">MAVNSREQALSLLAAANNHGDLAVKLSSLRQVKDIVSSAEPSIASEVFPFLVELQTSHESLVRKFLLEVIEEIGLRALEHSSVLMPVLLVLLKDEDHSVACQCIISGMKFFCAILEEMAWQFHRHGKVERWAEDIWMAMIEFKDAVCSFVFEPVSVRIRLLAFKFLETCVLLFTPDAANFDRPTSGGNDRRFNVLWLASGHPVLDPAELTSEANRLSTRLLDMLQSSSSLPGSLTIAIVNWVALLGNTILFEGWMIEIGSQTFYWGFLAAIARKRPDHYGRVLSALLDFHSNLETTRGGHAASLQYSVRSALLGFLRSTHPAISESRDRLVRLLRSMNAGDAADQALRQVDKMMRNNERSSRDARASKEDQHSNQQVPSGDAMKRRLMPLDIDDTNGPETVSKRMRYNSNGKNSELLKMNESGDSNPIVNGVSPKVPVLNSNLNPVEQMIAVIGALLAEGERGAESLELLISQIHPDLLADIVITNMKHLPKTPPVAKPGSLDTNAESTSAARVVQGAASDATMISVQPSVPLPPQGSLMTMTTVNASLPDFSSPTNLQVDSRRDPRRDPRRLDPRRVATPVEAPLPPAVDDISHVPSGSESPASANKLPPVSAAPDPDQISPLLKSDVEIDGKIMRTSLVSDSEPEMPKEEIVDGAREISSSSEVKVPVDHTPTLSDDLVVDESPAAPLSLDIAPTDAADGSFLQESDEYSPAVSNTSASEETSLELPQVPSYVELSEDQRQAVGKLAVERIVRSNKLLKSKDFCQTRMALLARLMDADDIMAMMVQEDMVLDYRDQQGHELVMHVLYHLHGARATVSSDQSSGAADLYEKFLLGVAKSLLDTLPASDKSFSRLLGEAPTLTDSVMRLLENLCCPEGLEQREKNIRDDRITQGLGAVWSLILGRPLDRQACLDIALKCAVHSEDDIRAKAIRLVANKLYPLKYLSEAIEQYAINMLLSAVDFRIDADASHCGSADARRAEMGRKDTSISGHQHSESATSVDDLVKDTNAASEMSASIPFPEAQRLISLYFALCTKKPGLLQLVFDVYARSGRSVKQALQVLAEQTTPPPDLVATVKHLYETKLKDASIVIPILPSLSKKEVLPIFPRLVGLPLDKFQQALAHILQGSAHTGPALTPAEVLVAIHDIVTDACSACFEQRTVFTQHVLAKALNQMVDRTPLPLLFMRTVIQAIDAFPTLVDFVMEILSKLVNRQLPGPQLESALNKYANLRSSLAAYSSQPSVKSSLPRPSFDPQQLHGIVFLTVCPC</sequence>
<evidence type="ECO:0000313" key="4">
    <source>
        <dbReference type="EMBL" id="KAJ8453396.1"/>
    </source>
</evidence>
<feature type="region of interest" description="Disordered" evidence="1">
    <location>
        <begin position="547"/>
        <end position="626"/>
    </location>
</feature>
<feature type="region of interest" description="Disordered" evidence="1">
    <location>
        <begin position="356"/>
        <end position="406"/>
    </location>
</feature>
<dbReference type="EMBL" id="JAKOGI010000001">
    <property type="protein sequence ID" value="KAJ8453396.1"/>
    <property type="molecule type" value="Genomic_DNA"/>
</dbReference>
<evidence type="ECO:0000259" key="3">
    <source>
        <dbReference type="Pfam" id="PF12295"/>
    </source>
</evidence>
<dbReference type="Pfam" id="PF11935">
    <property type="entry name" value="SYMPK_PTA1_N"/>
    <property type="match status" value="1"/>
</dbReference>
<feature type="compositionally biased region" description="Polar residues" evidence="1">
    <location>
        <begin position="988"/>
        <end position="1000"/>
    </location>
</feature>
<reference evidence="4" key="1">
    <citation type="submission" date="2022-04" db="EMBL/GenBank/DDBJ databases">
        <title>Carnegiea gigantea Genome sequencing and assembly v2.</title>
        <authorList>
            <person name="Copetti D."/>
            <person name="Sanderson M.J."/>
            <person name="Burquez A."/>
            <person name="Wojciechowski M.F."/>
        </authorList>
    </citation>
    <scope>NUCLEOTIDE SEQUENCE</scope>
    <source>
        <strain evidence="4">SGP5-SGP5p</strain>
        <tissue evidence="4">Aerial part</tissue>
    </source>
</reference>
<keyword evidence="5" id="KW-1185">Reference proteome</keyword>
<dbReference type="SUPFAM" id="SSF48371">
    <property type="entry name" value="ARM repeat"/>
    <property type="match status" value="2"/>
</dbReference>
<feature type="compositionally biased region" description="Basic and acidic residues" evidence="1">
    <location>
        <begin position="561"/>
        <end position="577"/>
    </location>
</feature>
<dbReference type="AlphaFoldDB" id="A0A9Q1L2W5"/>
<dbReference type="PANTHER" id="PTHR47184">
    <property type="entry name" value="PHOSPHATIDYLINOSITOL 3-AND 4-KINASE FAMILY PROTEIN-RELATED"/>
    <property type="match status" value="1"/>
</dbReference>
<dbReference type="InterPro" id="IPR032460">
    <property type="entry name" value="Symplekin/Pta1_N"/>
</dbReference>
<dbReference type="InterPro" id="IPR011989">
    <property type="entry name" value="ARM-like"/>
</dbReference>
<name>A0A9Q1L2W5_9CARY</name>
<proteinExistence type="predicted"/>
<dbReference type="Gene3D" id="1.25.10.10">
    <property type="entry name" value="Leucine-rich Repeat Variant"/>
    <property type="match status" value="1"/>
</dbReference>
<dbReference type="PANTHER" id="PTHR47184:SF3">
    <property type="entry name" value="PHOSPHATIDYLINOSITOL 3-AND 4-KINASE FAMILY PROTEIN-RELATED"/>
    <property type="match status" value="1"/>
</dbReference>
<evidence type="ECO:0000259" key="2">
    <source>
        <dbReference type="Pfam" id="PF11935"/>
    </source>
</evidence>
<accession>A0A9Q1L2W5</accession>
<organism evidence="4 5">
    <name type="scientific">Carnegiea gigantea</name>
    <dbReference type="NCBI Taxonomy" id="171969"/>
    <lineage>
        <taxon>Eukaryota</taxon>
        <taxon>Viridiplantae</taxon>
        <taxon>Streptophyta</taxon>
        <taxon>Embryophyta</taxon>
        <taxon>Tracheophyta</taxon>
        <taxon>Spermatophyta</taxon>
        <taxon>Magnoliopsida</taxon>
        <taxon>eudicotyledons</taxon>
        <taxon>Gunneridae</taxon>
        <taxon>Pentapetalae</taxon>
        <taxon>Caryophyllales</taxon>
        <taxon>Cactineae</taxon>
        <taxon>Cactaceae</taxon>
        <taxon>Cactoideae</taxon>
        <taxon>Echinocereeae</taxon>
        <taxon>Carnegiea</taxon>
    </lineage>
</organism>